<name>A0ABN2MP02_9ACTN</name>
<dbReference type="EMBL" id="BAAALT010000278">
    <property type="protein sequence ID" value="GAA1833202.1"/>
    <property type="molecule type" value="Genomic_DNA"/>
</dbReference>
<dbReference type="Pfam" id="PF01841">
    <property type="entry name" value="Transglut_core"/>
    <property type="match status" value="1"/>
</dbReference>
<dbReference type="PANTHER" id="PTHR33490">
    <property type="entry name" value="BLR5614 PROTEIN-RELATED"/>
    <property type="match status" value="1"/>
</dbReference>
<dbReference type="Gene3D" id="3.10.620.30">
    <property type="match status" value="1"/>
</dbReference>
<dbReference type="RefSeq" id="WP_344139523.1">
    <property type="nucleotide sequence ID" value="NZ_BAAALT010000278.1"/>
</dbReference>
<proteinExistence type="predicted"/>
<sequence length="299" mass="32523">MTEELCPLLDAPILDHTTLDLAAADRLTFRLRQTFRYTYVTPIEALRHQLVIVPPERHGEVYLRGARVAVAGARARRRTVRDAMGNTVVRFSVAHVEEFVEFQLHAILERVRGAGPVLLRASALTDPRHLDPSPLTEPDDALLRLAENARAHGTDPMVIAEWLCAATYRRLRYEFGITTVETTAAEALAGGRGVCQDFAHIMVSACRAAGVPARYVSGHLLSQGGTHAWVEVIVAHPDGAEAVAFDPCHGRRADASYVTVATGRDYADVAPTSGTYARGGPGELTAYRELGLIALREVA</sequence>
<comment type="caution">
    <text evidence="2">The sequence shown here is derived from an EMBL/GenBank/DDBJ whole genome shotgun (WGS) entry which is preliminary data.</text>
</comment>
<dbReference type="InterPro" id="IPR038765">
    <property type="entry name" value="Papain-like_cys_pep_sf"/>
</dbReference>
<reference evidence="2 3" key="1">
    <citation type="journal article" date="2019" name="Int. J. Syst. Evol. Microbiol.">
        <title>The Global Catalogue of Microorganisms (GCM) 10K type strain sequencing project: providing services to taxonomists for standard genome sequencing and annotation.</title>
        <authorList>
            <consortium name="The Broad Institute Genomics Platform"/>
            <consortium name="The Broad Institute Genome Sequencing Center for Infectious Disease"/>
            <person name="Wu L."/>
            <person name="Ma J."/>
        </authorList>
    </citation>
    <scope>NUCLEOTIDE SEQUENCE [LARGE SCALE GENOMIC DNA]</scope>
    <source>
        <strain evidence="2 3">JCM 13250</strain>
    </source>
</reference>
<evidence type="ECO:0000313" key="3">
    <source>
        <dbReference type="Proteomes" id="UP001500218"/>
    </source>
</evidence>
<feature type="domain" description="Transglutaminase-like" evidence="1">
    <location>
        <begin position="187"/>
        <end position="249"/>
    </location>
</feature>
<organism evidence="2 3">
    <name type="scientific">Luedemannella flava</name>
    <dbReference type="NCBI Taxonomy" id="349316"/>
    <lineage>
        <taxon>Bacteria</taxon>
        <taxon>Bacillati</taxon>
        <taxon>Actinomycetota</taxon>
        <taxon>Actinomycetes</taxon>
        <taxon>Micromonosporales</taxon>
        <taxon>Micromonosporaceae</taxon>
        <taxon>Luedemannella</taxon>
    </lineage>
</organism>
<dbReference type="InterPro" id="IPR013589">
    <property type="entry name" value="Bac_transglu_N"/>
</dbReference>
<dbReference type="SUPFAM" id="SSF54001">
    <property type="entry name" value="Cysteine proteinases"/>
    <property type="match status" value="1"/>
</dbReference>
<dbReference type="SMART" id="SM00460">
    <property type="entry name" value="TGc"/>
    <property type="match status" value="1"/>
</dbReference>
<gene>
    <name evidence="2" type="ORF">GCM10009682_59500</name>
</gene>
<accession>A0ABN2MP02</accession>
<protein>
    <submittedName>
        <fullName evidence="2">Transglutaminase family protein</fullName>
    </submittedName>
</protein>
<keyword evidence="3" id="KW-1185">Reference proteome</keyword>
<dbReference type="InterPro" id="IPR002931">
    <property type="entry name" value="Transglutaminase-like"/>
</dbReference>
<dbReference type="Proteomes" id="UP001500218">
    <property type="component" value="Unassembled WGS sequence"/>
</dbReference>
<evidence type="ECO:0000259" key="1">
    <source>
        <dbReference type="SMART" id="SM00460"/>
    </source>
</evidence>
<evidence type="ECO:0000313" key="2">
    <source>
        <dbReference type="EMBL" id="GAA1833202.1"/>
    </source>
</evidence>
<dbReference type="Pfam" id="PF08379">
    <property type="entry name" value="Bact_transglu_N"/>
    <property type="match status" value="1"/>
</dbReference>
<dbReference type="PANTHER" id="PTHR33490:SF6">
    <property type="entry name" value="SLL1049 PROTEIN"/>
    <property type="match status" value="1"/>
</dbReference>